<protein>
    <submittedName>
        <fullName evidence="2">Uncharacterized protein</fullName>
    </submittedName>
</protein>
<proteinExistence type="predicted"/>
<evidence type="ECO:0000313" key="3">
    <source>
        <dbReference type="Proteomes" id="UP001177023"/>
    </source>
</evidence>
<dbReference type="EMBL" id="CATQJA010002664">
    <property type="protein sequence ID" value="CAJ0582598.1"/>
    <property type="molecule type" value="Genomic_DNA"/>
</dbReference>
<comment type="caution">
    <text evidence="2">The sequence shown here is derived from an EMBL/GenBank/DDBJ whole genome shotgun (WGS) entry which is preliminary data.</text>
</comment>
<organism evidence="2 3">
    <name type="scientific">Mesorhabditis spiculigera</name>
    <dbReference type="NCBI Taxonomy" id="96644"/>
    <lineage>
        <taxon>Eukaryota</taxon>
        <taxon>Metazoa</taxon>
        <taxon>Ecdysozoa</taxon>
        <taxon>Nematoda</taxon>
        <taxon>Chromadorea</taxon>
        <taxon>Rhabditida</taxon>
        <taxon>Rhabditina</taxon>
        <taxon>Rhabditomorpha</taxon>
        <taxon>Rhabditoidea</taxon>
        <taxon>Rhabditidae</taxon>
        <taxon>Mesorhabditinae</taxon>
        <taxon>Mesorhabditis</taxon>
    </lineage>
</organism>
<feature type="non-terminal residue" evidence="2">
    <location>
        <position position="202"/>
    </location>
</feature>
<dbReference type="Proteomes" id="UP001177023">
    <property type="component" value="Unassembled WGS sequence"/>
</dbReference>
<feature type="transmembrane region" description="Helical" evidence="1">
    <location>
        <begin position="115"/>
        <end position="134"/>
    </location>
</feature>
<keyword evidence="1" id="KW-0472">Membrane</keyword>
<reference evidence="2" key="1">
    <citation type="submission" date="2023-06" db="EMBL/GenBank/DDBJ databases">
        <authorList>
            <person name="Delattre M."/>
        </authorList>
    </citation>
    <scope>NUCLEOTIDE SEQUENCE</scope>
    <source>
        <strain evidence="2">AF72</strain>
    </source>
</reference>
<dbReference type="AlphaFoldDB" id="A0AA36DA91"/>
<keyword evidence="1" id="KW-1133">Transmembrane helix</keyword>
<gene>
    <name evidence="2" type="ORF">MSPICULIGERA_LOCUS20728</name>
</gene>
<name>A0AA36DA91_9BILA</name>
<evidence type="ECO:0000313" key="2">
    <source>
        <dbReference type="EMBL" id="CAJ0582598.1"/>
    </source>
</evidence>
<evidence type="ECO:0000256" key="1">
    <source>
        <dbReference type="SAM" id="Phobius"/>
    </source>
</evidence>
<keyword evidence="3" id="KW-1185">Reference proteome</keyword>
<feature type="transmembrane region" description="Helical" evidence="1">
    <location>
        <begin position="154"/>
        <end position="178"/>
    </location>
</feature>
<keyword evidence="1" id="KW-0812">Transmembrane</keyword>
<accession>A0AA36DA91</accession>
<sequence length="202" mass="23554">MHPIQYRHEIAEFIYPHRLSDLRLNELRSLQGAIRNVVALAKTEDESDELINGIICIELYGDNAAIRRARQVLCRIRNELSYRKAHQKCSKDLGFDSPCECLSDNARSNHQRKNATIMSAVLTFWMVLFSIIHLNEIYKTEIPSTNIIYPSFEWAIMFALIINVIVFFFFRAFFCWCLKFHEATDSPRLLAKSEQSRGYNSV</sequence>